<name>A0ABX3HCG0_9BACL</name>
<comment type="caution">
    <text evidence="1">The sequence shown here is derived from an EMBL/GenBank/DDBJ whole genome shotgun (WGS) entry which is preliminary data.</text>
</comment>
<sequence>MKRILVILAEFYPYPSSNTNCIEPFLYGLLNEGYEVDVVTRRHAIDLPPYENYKGLNIIRIDDYKTMNTIAYNSLIKNNSSRVLKQLNKWLSIISKTLFYMYYRDVRGEERYGGWDTKEVLRKCNELNEMKQYDYILSISHPAVTHKIANILKDQFTNKVQWAIFEFDPFAYNEDTYGKYNKKKRILQECGFFEKCDKVFLTPELFEFYKETPLNEYSNKFCKVNFPNMSEISADIGKSILMKSGKISDCVYGGALMKSIRNPVFMIRFFHELKGTVSITMMSSSKVKFLKNEFNGMKDTLKFYSGQPKEIAHATMIDADILINIGNTVVFQTPGKIFEYMAMGKPIIHFSKIENDPSLKYLEKYPMLLVIKEYEYDKEREIEACKKFIAKYSGKTLTFDKVLKYMPELNSAFIVEKFVEEMNSL</sequence>
<gene>
    <name evidence="1" type="ORF">BSK51_25820</name>
</gene>
<keyword evidence="2" id="KW-1185">Reference proteome</keyword>
<evidence type="ECO:0000313" key="2">
    <source>
        <dbReference type="Proteomes" id="UP000187313"/>
    </source>
</evidence>
<evidence type="ECO:0000313" key="1">
    <source>
        <dbReference type="EMBL" id="OMD46964.1"/>
    </source>
</evidence>
<reference evidence="1 2" key="1">
    <citation type="submission" date="2016-10" db="EMBL/GenBank/DDBJ databases">
        <title>Paenibacillus species isolates.</title>
        <authorList>
            <person name="Beno S.M."/>
        </authorList>
    </citation>
    <scope>NUCLEOTIDE SEQUENCE [LARGE SCALE GENOMIC DNA]</scope>
    <source>
        <strain evidence="1 2">FSL R5-0923</strain>
    </source>
</reference>
<proteinExistence type="predicted"/>
<dbReference type="RefSeq" id="WP_076300722.1">
    <property type="nucleotide sequence ID" value="NZ_MPTD01000021.1"/>
</dbReference>
<protein>
    <submittedName>
        <fullName evidence="1">Uncharacterized protein</fullName>
    </submittedName>
</protein>
<dbReference type="EMBL" id="MPTD01000021">
    <property type="protein sequence ID" value="OMD46964.1"/>
    <property type="molecule type" value="Genomic_DNA"/>
</dbReference>
<organism evidence="1 2">
    <name type="scientific">Paenibacillus odorifer</name>
    <dbReference type="NCBI Taxonomy" id="189426"/>
    <lineage>
        <taxon>Bacteria</taxon>
        <taxon>Bacillati</taxon>
        <taxon>Bacillota</taxon>
        <taxon>Bacilli</taxon>
        <taxon>Bacillales</taxon>
        <taxon>Paenibacillaceae</taxon>
        <taxon>Paenibacillus</taxon>
    </lineage>
</organism>
<dbReference type="Proteomes" id="UP000187313">
    <property type="component" value="Unassembled WGS sequence"/>
</dbReference>
<accession>A0ABX3HCG0</accession>
<dbReference type="Gene3D" id="3.40.50.2000">
    <property type="entry name" value="Glycogen Phosphorylase B"/>
    <property type="match status" value="1"/>
</dbReference>